<gene>
    <name evidence="2" type="ORF">GPA25_19585</name>
</gene>
<keyword evidence="3" id="KW-1185">Reference proteome</keyword>
<evidence type="ECO:0000259" key="1">
    <source>
        <dbReference type="Pfam" id="PF00156"/>
    </source>
</evidence>
<dbReference type="Gene3D" id="3.30.1310.20">
    <property type="entry name" value="PRTase-like"/>
    <property type="match status" value="1"/>
</dbReference>
<dbReference type="Gene3D" id="3.40.50.2020">
    <property type="match status" value="1"/>
</dbReference>
<dbReference type="Pfam" id="PF00156">
    <property type="entry name" value="Pribosyltran"/>
    <property type="match status" value="1"/>
</dbReference>
<evidence type="ECO:0000313" key="2">
    <source>
        <dbReference type="EMBL" id="NMG76958.1"/>
    </source>
</evidence>
<dbReference type="InterPro" id="IPR029057">
    <property type="entry name" value="PRTase-like"/>
</dbReference>
<protein>
    <submittedName>
        <fullName evidence="2">Phosphoribosyltransferase</fullName>
    </submittedName>
</protein>
<keyword evidence="2" id="KW-0328">Glycosyltransferase</keyword>
<keyword evidence="2" id="KW-0808">Transferase</keyword>
<organism evidence="2 3">
    <name type="scientific">Aromatoleum diolicum</name>
    <dbReference type="NCBI Taxonomy" id="75796"/>
    <lineage>
        <taxon>Bacteria</taxon>
        <taxon>Pseudomonadati</taxon>
        <taxon>Pseudomonadota</taxon>
        <taxon>Betaproteobacteria</taxon>
        <taxon>Rhodocyclales</taxon>
        <taxon>Rhodocyclaceae</taxon>
        <taxon>Aromatoleum</taxon>
    </lineage>
</organism>
<dbReference type="CDD" id="cd06223">
    <property type="entry name" value="PRTases_typeI"/>
    <property type="match status" value="1"/>
</dbReference>
<dbReference type="RefSeq" id="WP_169262093.1">
    <property type="nucleotide sequence ID" value="NZ_WTVQ01000045.1"/>
</dbReference>
<proteinExistence type="predicted"/>
<dbReference type="GO" id="GO:0016757">
    <property type="term" value="F:glycosyltransferase activity"/>
    <property type="evidence" value="ECO:0007669"/>
    <property type="project" value="UniProtKB-KW"/>
</dbReference>
<reference evidence="2 3" key="1">
    <citation type="submission" date="2019-12" db="EMBL/GenBank/DDBJ databases">
        <title>Comparative genomics gives insights into the taxonomy of the Azoarcus-Aromatoleum group and reveals separate origins of nif in the plant-associated Azoarcus and non-plant-associated Aromatoleum sub-groups.</title>
        <authorList>
            <person name="Lafos M."/>
            <person name="Maluk M."/>
            <person name="Batista M."/>
            <person name="Junghare M."/>
            <person name="Carmona M."/>
            <person name="Faoro H."/>
            <person name="Cruz L.M."/>
            <person name="Battistoni F."/>
            <person name="De Souza E."/>
            <person name="Pedrosa F."/>
            <person name="Chen W.-M."/>
            <person name="Poole P.S."/>
            <person name="Dixon R.A."/>
            <person name="James E.K."/>
        </authorList>
    </citation>
    <scope>NUCLEOTIDE SEQUENCE [LARGE SCALE GENOMIC DNA]</scope>
    <source>
        <strain evidence="2 3">22Lin</strain>
    </source>
</reference>
<feature type="domain" description="Phosphoribosyltransferase" evidence="1">
    <location>
        <begin position="7"/>
        <end position="178"/>
    </location>
</feature>
<dbReference type="Proteomes" id="UP000648984">
    <property type="component" value="Unassembled WGS sequence"/>
</dbReference>
<name>A0ABX1QEU5_9RHOO</name>
<comment type="caution">
    <text evidence="2">The sequence shown here is derived from an EMBL/GenBank/DDBJ whole genome shotgun (WGS) entry which is preliminary data.</text>
</comment>
<evidence type="ECO:0000313" key="3">
    <source>
        <dbReference type="Proteomes" id="UP000648984"/>
    </source>
</evidence>
<dbReference type="SUPFAM" id="SSF53271">
    <property type="entry name" value="PRTase-like"/>
    <property type="match status" value="1"/>
</dbReference>
<sequence>MFRDREDAAQQLAQRLKGREFKDPLVLAIPRGGVVTGAVLARELGAELDVVLARKLRAPYQPELAIGAIGEDGEEYLADFATGVMGFNEEYLEHERAHQIAEIERRKQRFRALRPPAEVSGRSVIVTDDGIATGATMLAALHVIRAKQPHELIVAVPIAPPETIATLRHHCDALECLVAPAFMGGISAYYADFEQVEDEAALSLLRDYRRPAGHPPTP</sequence>
<dbReference type="InterPro" id="IPR000836">
    <property type="entry name" value="PRTase_dom"/>
</dbReference>
<accession>A0ABX1QEU5</accession>
<dbReference type="EMBL" id="WTVQ01000045">
    <property type="protein sequence ID" value="NMG76958.1"/>
    <property type="molecule type" value="Genomic_DNA"/>
</dbReference>